<dbReference type="InterPro" id="IPR008979">
    <property type="entry name" value="Galactose-bd-like_sf"/>
</dbReference>
<keyword evidence="6" id="KW-0106">Calcium</keyword>
<evidence type="ECO:0000313" key="10">
    <source>
        <dbReference type="EMBL" id="KAJ7353816.1"/>
    </source>
</evidence>
<gene>
    <name evidence="10" type="ORF">OS493_032090</name>
</gene>
<keyword evidence="5" id="KW-0430">Lectin</keyword>
<evidence type="ECO:0000256" key="6">
    <source>
        <dbReference type="ARBA" id="ARBA00022837"/>
    </source>
</evidence>
<keyword evidence="4" id="KW-0479">Metal-binding</keyword>
<dbReference type="InterPro" id="IPR000772">
    <property type="entry name" value="Ricin_B_lectin"/>
</dbReference>
<dbReference type="GO" id="GO:0042806">
    <property type="term" value="F:fucose binding"/>
    <property type="evidence" value="ECO:0007669"/>
    <property type="project" value="UniProtKB-ARBA"/>
</dbReference>
<comment type="subunit">
    <text evidence="3">Homotrimer.</text>
</comment>
<comment type="caution">
    <text evidence="10">The sequence shown here is derived from an EMBL/GenBank/DDBJ whole genome shotgun (WGS) entry which is preliminary data.</text>
</comment>
<evidence type="ECO:0000256" key="3">
    <source>
        <dbReference type="ARBA" id="ARBA00011233"/>
    </source>
</evidence>
<evidence type="ECO:0000256" key="5">
    <source>
        <dbReference type="ARBA" id="ARBA00022734"/>
    </source>
</evidence>
<evidence type="ECO:0000256" key="1">
    <source>
        <dbReference type="ARBA" id="ARBA00002219"/>
    </source>
</evidence>
<dbReference type="SMART" id="SM00458">
    <property type="entry name" value="RICIN"/>
    <property type="match status" value="1"/>
</dbReference>
<evidence type="ECO:0000259" key="9">
    <source>
        <dbReference type="SMART" id="SM00607"/>
    </source>
</evidence>
<dbReference type="GO" id="GO:0046872">
    <property type="term" value="F:metal ion binding"/>
    <property type="evidence" value="ECO:0007669"/>
    <property type="project" value="UniProtKB-KW"/>
</dbReference>
<dbReference type="GO" id="GO:0010185">
    <property type="term" value="P:regulation of cellular defense response"/>
    <property type="evidence" value="ECO:0007669"/>
    <property type="project" value="UniProtKB-ARBA"/>
</dbReference>
<accession>A0A9W9YJJ5</accession>
<protein>
    <submittedName>
        <fullName evidence="10">Uncharacterized protein</fullName>
    </submittedName>
</protein>
<feature type="domain" description="Ricin B lectin" evidence="8">
    <location>
        <begin position="520"/>
        <end position="650"/>
    </location>
</feature>
<organism evidence="10 11">
    <name type="scientific">Desmophyllum pertusum</name>
    <dbReference type="NCBI Taxonomy" id="174260"/>
    <lineage>
        <taxon>Eukaryota</taxon>
        <taxon>Metazoa</taxon>
        <taxon>Cnidaria</taxon>
        <taxon>Anthozoa</taxon>
        <taxon>Hexacorallia</taxon>
        <taxon>Scleractinia</taxon>
        <taxon>Caryophylliina</taxon>
        <taxon>Caryophylliidae</taxon>
        <taxon>Desmophyllum</taxon>
    </lineage>
</organism>
<dbReference type="Gene3D" id="2.80.10.50">
    <property type="match status" value="1"/>
</dbReference>
<evidence type="ECO:0000313" key="11">
    <source>
        <dbReference type="Proteomes" id="UP001163046"/>
    </source>
</evidence>
<name>A0A9W9YJJ5_9CNID</name>
<dbReference type="PANTHER" id="PTHR45713:SF6">
    <property type="entry name" value="F5_8 TYPE C DOMAIN-CONTAINING PROTEIN"/>
    <property type="match status" value="1"/>
</dbReference>
<feature type="domain" description="Fucolectin tachylectin-4 pentraxin-1" evidence="9">
    <location>
        <begin position="663"/>
        <end position="822"/>
    </location>
</feature>
<dbReference type="Gene3D" id="2.60.120.260">
    <property type="entry name" value="Galactose-binding domain-like"/>
    <property type="match status" value="1"/>
</dbReference>
<sequence>MNGMWKKAFGLTFLSNFETYRLVTLASGIPTEFTFNGRVEIGRDCQGADDFKLEGRCFSGEALVGISANPQSQYIYGELSPVTIGKILRMLGSKLQLPPAVEQSGFPKGLIISAAWKNQKVPYAGSTKAIKKGVYIKGTINILGFAPAVEILLSDEIYLQGAVGIFGFETEIMFKLTTERIEAEVALNLFNVFKARVWIAAGYGNPFAQTGFSAKFIIETGFDELANKTADVLVRGLQATRKALQKAKEVIREAKVACERKAGSFCNICEKLACDEISEECKRSMDKFKHFIGEKVDKFGRRVKSIGNKLKSGFLQDRTQRYMDLLADGMNCGSLTSNLSNHINRETTCQHSRYGNTTRPRSARHKRFVGKLICEKLAEKACKVAKDLCKGSCDVVGHITKGMCKSLDLAHYGLFMLEKGAYWAERAILAAANNVLIIHKLSFETHIAATPLNSTVSLGADISIFGSRGQFKLDFNLADPLKNIHKLADAALQYFKKLFTPRFSKTIYDQPSEESDFEFSGEFRIQMNSTKDCLSAPPTSEVGSPVILGSCDGEVSQWIFTLTGSLMNVESGLCVAMGREQGLDLLKQQACDVKSDEQKFTCKKNKVTPVKDSGLCVTASAGKTGSGDVEARLLKCDDESIQDEQDWVLHDDPRALSICDKFVPDVALGKPSLQSSLMSADDLESGSKDEKVTIPGVGPELAVDGDMSTVPSAGSCSITALEVDPWWRVDLQSEHIVTDVNVVSSSGTLSIPLSNFEIRVGILTDHKQNPMCGDRVRQLAAGEVWTSECKPPIPGSHVSVSMVGKGYLSICEVAVFARLDNQGKCSSELSRKRDEITNLSPEDI</sequence>
<dbReference type="PANTHER" id="PTHR45713">
    <property type="entry name" value="FTP DOMAIN-CONTAINING PROTEIN"/>
    <property type="match status" value="1"/>
</dbReference>
<comment type="similarity">
    <text evidence="2">Belongs to the fucolectin family.</text>
</comment>
<comment type="function">
    <text evidence="1">Acts as a defensive agent. Recognizes blood group fucosylated oligosaccharides including A, B, H and Lewis B-type antigens. Does not recognize Lewis A antigen and has low affinity for monovalent haptens.</text>
</comment>
<keyword evidence="7" id="KW-1015">Disulfide bond</keyword>
<keyword evidence="11" id="KW-1185">Reference proteome</keyword>
<dbReference type="SMART" id="SM00607">
    <property type="entry name" value="FTP"/>
    <property type="match status" value="1"/>
</dbReference>
<dbReference type="AlphaFoldDB" id="A0A9W9YJJ5"/>
<dbReference type="PROSITE" id="PS50231">
    <property type="entry name" value="RICIN_B_LECTIN"/>
    <property type="match status" value="1"/>
</dbReference>
<dbReference type="OrthoDB" id="10072494at2759"/>
<evidence type="ECO:0000256" key="7">
    <source>
        <dbReference type="ARBA" id="ARBA00023157"/>
    </source>
</evidence>
<reference evidence="10" key="1">
    <citation type="submission" date="2023-01" db="EMBL/GenBank/DDBJ databases">
        <title>Genome assembly of the deep-sea coral Lophelia pertusa.</title>
        <authorList>
            <person name="Herrera S."/>
            <person name="Cordes E."/>
        </authorList>
    </citation>
    <scope>NUCLEOTIDE SEQUENCE</scope>
    <source>
        <strain evidence="10">USNM1676648</strain>
        <tissue evidence="10">Polyp</tissue>
    </source>
</reference>
<proteinExistence type="inferred from homology"/>
<dbReference type="GO" id="GO:0001868">
    <property type="term" value="P:regulation of complement activation, lectin pathway"/>
    <property type="evidence" value="ECO:0007669"/>
    <property type="project" value="UniProtKB-ARBA"/>
</dbReference>
<dbReference type="SUPFAM" id="SSF49785">
    <property type="entry name" value="Galactose-binding domain-like"/>
    <property type="match status" value="1"/>
</dbReference>
<evidence type="ECO:0000256" key="4">
    <source>
        <dbReference type="ARBA" id="ARBA00022723"/>
    </source>
</evidence>
<evidence type="ECO:0000256" key="2">
    <source>
        <dbReference type="ARBA" id="ARBA00010147"/>
    </source>
</evidence>
<dbReference type="InterPro" id="IPR006585">
    <property type="entry name" value="FTP1"/>
</dbReference>
<dbReference type="InterPro" id="IPR035992">
    <property type="entry name" value="Ricin_B-like_lectins"/>
</dbReference>
<dbReference type="Pfam" id="PF00652">
    <property type="entry name" value="Ricin_B_lectin"/>
    <property type="match status" value="1"/>
</dbReference>
<dbReference type="SUPFAM" id="SSF50370">
    <property type="entry name" value="Ricin B-like lectins"/>
    <property type="match status" value="1"/>
</dbReference>
<dbReference type="InterPro" id="IPR051941">
    <property type="entry name" value="BG_Antigen-Binding_Lectin"/>
</dbReference>
<evidence type="ECO:0000259" key="8">
    <source>
        <dbReference type="SMART" id="SM00458"/>
    </source>
</evidence>
<dbReference type="Pfam" id="PF22633">
    <property type="entry name" value="F5_F8_type_C_2"/>
    <property type="match status" value="1"/>
</dbReference>
<dbReference type="Proteomes" id="UP001163046">
    <property type="component" value="Unassembled WGS sequence"/>
</dbReference>
<dbReference type="EMBL" id="MU827340">
    <property type="protein sequence ID" value="KAJ7353816.1"/>
    <property type="molecule type" value="Genomic_DNA"/>
</dbReference>